<comment type="caution">
    <text evidence="1">The sequence shown here is derived from an EMBL/GenBank/DDBJ whole genome shotgun (WGS) entry which is preliminary data.</text>
</comment>
<sequence>AYVLKYTPAGEIVNVTLSLVIGFIREAALPLQQEFQMTFVQDEATVHYAGNPGYVIGLPLVSGTMTADGIVRSINPRDTISVLYSGDNQDCLGGPRLHSPILFGVDFVDATSDWLPVKSNLDNNPNHQQWLGPGTWRQQHPAHQRLRGFCSCQR</sequence>
<organism evidence="1">
    <name type="scientific">Tetraodon nigroviridis</name>
    <name type="common">Spotted green pufferfish</name>
    <name type="synonym">Chelonodon nigroviridis</name>
    <dbReference type="NCBI Taxonomy" id="99883"/>
    <lineage>
        <taxon>Eukaryota</taxon>
        <taxon>Metazoa</taxon>
        <taxon>Chordata</taxon>
        <taxon>Craniata</taxon>
        <taxon>Vertebrata</taxon>
        <taxon>Euteleostomi</taxon>
        <taxon>Actinopterygii</taxon>
        <taxon>Neopterygii</taxon>
        <taxon>Teleostei</taxon>
        <taxon>Neoteleostei</taxon>
        <taxon>Acanthomorphata</taxon>
        <taxon>Eupercaria</taxon>
        <taxon>Tetraodontiformes</taxon>
        <taxon>Tetradontoidea</taxon>
        <taxon>Tetraodontidae</taxon>
        <taxon>Tetraodon</taxon>
    </lineage>
</organism>
<feature type="non-terminal residue" evidence="1">
    <location>
        <position position="1"/>
    </location>
</feature>
<protein>
    <submittedName>
        <fullName evidence="1">(spotted green pufferfish) hypothetical protein</fullName>
    </submittedName>
</protein>
<dbReference type="InterPro" id="IPR040354">
    <property type="entry name" value="TCTN1-3"/>
</dbReference>
<reference evidence="1" key="2">
    <citation type="submission" date="2004-02" db="EMBL/GenBank/DDBJ databases">
        <authorList>
            <consortium name="Genoscope"/>
            <consortium name="Whitehead Institute Centre for Genome Research"/>
        </authorList>
    </citation>
    <scope>NUCLEOTIDE SEQUENCE</scope>
</reference>
<proteinExistence type="predicted"/>
<name>Q4TG83_TETNG</name>
<dbReference type="AlphaFoldDB" id="Q4TG83"/>
<dbReference type="PANTHER" id="PTHR14611:SF1">
    <property type="entry name" value="TECTONIC-1"/>
    <property type="match status" value="1"/>
</dbReference>
<accession>Q4TG83</accession>
<dbReference type="OrthoDB" id="2104337at2759"/>
<reference evidence="1" key="1">
    <citation type="journal article" date="2004" name="Nature">
        <title>Genome duplication in the teleost fish Tetraodon nigroviridis reveals the early vertebrate proto-karyotype.</title>
        <authorList>
            <person name="Jaillon O."/>
            <person name="Aury J.-M."/>
            <person name="Brunet F."/>
            <person name="Petit J.-L."/>
            <person name="Stange-Thomann N."/>
            <person name="Mauceli E."/>
            <person name="Bouneau L."/>
            <person name="Fischer C."/>
            <person name="Ozouf-Costaz C."/>
            <person name="Bernot A."/>
            <person name="Nicaud S."/>
            <person name="Jaffe D."/>
            <person name="Fisher S."/>
            <person name="Lutfalla G."/>
            <person name="Dossat C."/>
            <person name="Segurens B."/>
            <person name="Dasilva C."/>
            <person name="Salanoubat M."/>
            <person name="Levy M."/>
            <person name="Boudet N."/>
            <person name="Castellano S."/>
            <person name="Anthouard V."/>
            <person name="Jubin C."/>
            <person name="Castelli V."/>
            <person name="Katinka M."/>
            <person name="Vacherie B."/>
            <person name="Biemont C."/>
            <person name="Skalli Z."/>
            <person name="Cattolico L."/>
            <person name="Poulain J."/>
            <person name="De Berardinis V."/>
            <person name="Cruaud C."/>
            <person name="Duprat S."/>
            <person name="Brottier P."/>
            <person name="Coutanceau J.-P."/>
            <person name="Gouzy J."/>
            <person name="Parra G."/>
            <person name="Lardier G."/>
            <person name="Chapple C."/>
            <person name="McKernan K.J."/>
            <person name="McEwan P."/>
            <person name="Bosak S."/>
            <person name="Kellis M."/>
            <person name="Volff J.-N."/>
            <person name="Guigo R."/>
            <person name="Zody M.C."/>
            <person name="Mesirov J."/>
            <person name="Lindblad-Toh K."/>
            <person name="Birren B."/>
            <person name="Nusbaum C."/>
            <person name="Kahn D."/>
            <person name="Robinson-Rechavi M."/>
            <person name="Laudet V."/>
            <person name="Schachter V."/>
            <person name="Quetier F."/>
            <person name="Saurin W."/>
            <person name="Scarpelli C."/>
            <person name="Wincker P."/>
            <person name="Lander E.S."/>
            <person name="Weissenbach J."/>
            <person name="Roest Crollius H."/>
        </authorList>
    </citation>
    <scope>NUCLEOTIDE SEQUENCE [LARGE SCALE GENOMIC DNA]</scope>
</reference>
<evidence type="ECO:0000313" key="1">
    <source>
        <dbReference type="EMBL" id="CAF88099.1"/>
    </source>
</evidence>
<dbReference type="GO" id="GO:0036038">
    <property type="term" value="C:MKS complex"/>
    <property type="evidence" value="ECO:0007669"/>
    <property type="project" value="TreeGrafter"/>
</dbReference>
<dbReference type="GO" id="GO:1904491">
    <property type="term" value="P:protein localization to ciliary transition zone"/>
    <property type="evidence" value="ECO:0007669"/>
    <property type="project" value="TreeGrafter"/>
</dbReference>
<dbReference type="KEGG" id="tng:GSTEN00001228G001"/>
<dbReference type="EMBL" id="CAAE01003857">
    <property type="protein sequence ID" value="CAF88099.1"/>
    <property type="molecule type" value="Genomic_DNA"/>
</dbReference>
<dbReference type="PANTHER" id="PTHR14611">
    <property type="entry name" value="TECTONIC FAMILY MEMBER"/>
    <property type="match status" value="1"/>
</dbReference>
<dbReference type="GO" id="GO:0060271">
    <property type="term" value="P:cilium assembly"/>
    <property type="evidence" value="ECO:0007669"/>
    <property type="project" value="TreeGrafter"/>
</dbReference>
<gene>
    <name evidence="1" type="ORF">GSTENG00001228001</name>
</gene>